<evidence type="ECO:0000256" key="1">
    <source>
        <dbReference type="SAM" id="Phobius"/>
    </source>
</evidence>
<name>A0A378FV40_KLEPN</name>
<keyword evidence="1" id="KW-0812">Transmembrane</keyword>
<protein>
    <submittedName>
        <fullName evidence="2">Sodium-dependent phosphate transporter</fullName>
    </submittedName>
</protein>
<dbReference type="EMBL" id="UGNC01000005">
    <property type="protein sequence ID" value="STW46948.1"/>
    <property type="molecule type" value="Genomic_DNA"/>
</dbReference>
<keyword evidence="1" id="KW-1133">Transmembrane helix</keyword>
<keyword evidence="1" id="KW-0472">Membrane</keyword>
<accession>A0A378FV40</accession>
<evidence type="ECO:0000313" key="2">
    <source>
        <dbReference type="EMBL" id="STW46948.1"/>
    </source>
</evidence>
<dbReference type="AlphaFoldDB" id="A0A378FV40"/>
<reference evidence="2 3" key="1">
    <citation type="submission" date="2018-06" db="EMBL/GenBank/DDBJ databases">
        <authorList>
            <consortium name="Pathogen Informatics"/>
            <person name="Doyle S."/>
        </authorList>
    </citation>
    <scope>NUCLEOTIDE SEQUENCE [LARGE SCALE GENOMIC DNA]</scope>
    <source>
        <strain evidence="2 3">NCTC9617</strain>
    </source>
</reference>
<dbReference type="Proteomes" id="UP000255167">
    <property type="component" value="Unassembled WGS sequence"/>
</dbReference>
<proteinExistence type="predicted"/>
<feature type="transmembrane region" description="Helical" evidence="1">
    <location>
        <begin position="36"/>
        <end position="56"/>
    </location>
</feature>
<gene>
    <name evidence="2" type="ORF">NCTC9617_03480</name>
</gene>
<evidence type="ECO:0000313" key="3">
    <source>
        <dbReference type="Proteomes" id="UP000255167"/>
    </source>
</evidence>
<organism evidence="2 3">
    <name type="scientific">Klebsiella pneumoniae</name>
    <dbReference type="NCBI Taxonomy" id="573"/>
    <lineage>
        <taxon>Bacteria</taxon>
        <taxon>Pseudomonadati</taxon>
        <taxon>Pseudomonadota</taxon>
        <taxon>Gammaproteobacteria</taxon>
        <taxon>Enterobacterales</taxon>
        <taxon>Enterobacteriaceae</taxon>
        <taxon>Klebsiella/Raoultella group</taxon>
        <taxon>Klebsiella</taxon>
        <taxon>Klebsiella pneumoniae complex</taxon>
    </lineage>
</organism>
<sequence length="96" mass="10207">MALCLVIGANLGSGLLAMLNNSAANAAARRVALGSLLFKLVGSLIILPFVHPLAAAMHKLPLAESELVIYFHVFTTCCAASRWCPLPDRWRSCASV</sequence>